<name>A0ACB8FVW7_9SAUR</name>
<reference evidence="1" key="1">
    <citation type="submission" date="2021-08" db="EMBL/GenBank/DDBJ databases">
        <title>The first chromosome-level gecko genome reveals the dynamic sex chromosomes of Neotropical dwarf geckos (Sphaerodactylidae: Sphaerodactylus).</title>
        <authorList>
            <person name="Pinto B.J."/>
            <person name="Keating S.E."/>
            <person name="Gamble T."/>
        </authorList>
    </citation>
    <scope>NUCLEOTIDE SEQUENCE</scope>
    <source>
        <strain evidence="1">TG3544</strain>
    </source>
</reference>
<protein>
    <submittedName>
        <fullName evidence="1">Presequence protease, mitochondrial</fullName>
    </submittedName>
</protein>
<keyword evidence="2" id="KW-1185">Reference proteome</keyword>
<gene>
    <name evidence="1" type="primary">PITRM1_1</name>
    <name evidence="1" type="ORF">K3G42_019501</name>
</gene>
<dbReference type="Proteomes" id="UP000827872">
    <property type="component" value="Linkage Group LG11"/>
</dbReference>
<keyword evidence="1" id="KW-0645">Protease</keyword>
<keyword evidence="1" id="KW-0378">Hydrolase</keyword>
<accession>A0ACB8FVW7</accession>
<proteinExistence type="predicted"/>
<comment type="caution">
    <text evidence="1">The sequence shown here is derived from an EMBL/GenBank/DDBJ whole genome shotgun (WGS) entry which is preliminary data.</text>
</comment>
<evidence type="ECO:0000313" key="2">
    <source>
        <dbReference type="Proteomes" id="UP000827872"/>
    </source>
</evidence>
<evidence type="ECO:0000313" key="1">
    <source>
        <dbReference type="EMBL" id="KAH8011184.1"/>
    </source>
</evidence>
<organism evidence="1 2">
    <name type="scientific">Sphaerodactylus townsendi</name>
    <dbReference type="NCBI Taxonomy" id="933632"/>
    <lineage>
        <taxon>Eukaryota</taxon>
        <taxon>Metazoa</taxon>
        <taxon>Chordata</taxon>
        <taxon>Craniata</taxon>
        <taxon>Vertebrata</taxon>
        <taxon>Euteleostomi</taxon>
        <taxon>Lepidosauria</taxon>
        <taxon>Squamata</taxon>
        <taxon>Bifurcata</taxon>
        <taxon>Gekkota</taxon>
        <taxon>Sphaerodactylidae</taxon>
        <taxon>Sphaerodactylus</taxon>
    </lineage>
</organism>
<dbReference type="EMBL" id="CM037624">
    <property type="protein sequence ID" value="KAH8011184.1"/>
    <property type="molecule type" value="Genomic_DNA"/>
</dbReference>
<sequence length="234" mass="26171">MTLAGGSGIEHFGMIYSAKLHPSETITVLLNSTDNERVFAQHLQNNILPDHTYGVVSGGHPLKIPDLSWEQLKQFHALHYHPSNARFFTYGNFPLEQHLKQIHEEALSKFQKIEPNTEVPPQQFWNKPREHHVTCGKDSFATDPKKQTMVSVSYLLSDITDNFETFTLHLLSSLLVGGPNSPFYKALIEAGLGTDFSPDVGPVRFVGLNKRLAPAELCSAFDWNRGLTGPTVTF</sequence>